<dbReference type="Gene3D" id="2.102.10.10">
    <property type="entry name" value="Rieske [2Fe-2S] iron-sulphur domain"/>
    <property type="match status" value="1"/>
</dbReference>
<dbReference type="SUPFAM" id="SSF55961">
    <property type="entry name" value="Bet v1-like"/>
    <property type="match status" value="1"/>
</dbReference>
<dbReference type="GO" id="GO:0004497">
    <property type="term" value="F:monooxygenase activity"/>
    <property type="evidence" value="ECO:0007669"/>
    <property type="project" value="UniProtKB-KW"/>
</dbReference>
<dbReference type="Proteomes" id="UP000246145">
    <property type="component" value="Unassembled WGS sequence"/>
</dbReference>
<dbReference type="GO" id="GO:0046872">
    <property type="term" value="F:metal ion binding"/>
    <property type="evidence" value="ECO:0007669"/>
    <property type="project" value="UniProtKB-KW"/>
</dbReference>
<keyword evidence="2" id="KW-0479">Metal-binding</keyword>
<keyword evidence="3" id="KW-0560">Oxidoreductase</keyword>
<dbReference type="STRING" id="1231391.GCA_000308195_02598"/>
<keyword evidence="1" id="KW-0001">2Fe-2S</keyword>
<keyword evidence="7" id="KW-0808">Transferase</keyword>
<keyword evidence="5" id="KW-0411">Iron-sulfur</keyword>
<dbReference type="Pfam" id="PF19112">
    <property type="entry name" value="VanA_C"/>
    <property type="match status" value="1"/>
</dbReference>
<evidence type="ECO:0000256" key="3">
    <source>
        <dbReference type="ARBA" id="ARBA00023002"/>
    </source>
</evidence>
<dbReference type="OrthoDB" id="9790995at2"/>
<dbReference type="GO" id="GO:0051537">
    <property type="term" value="F:2 iron, 2 sulfur cluster binding"/>
    <property type="evidence" value="ECO:0007669"/>
    <property type="project" value="UniProtKB-KW"/>
</dbReference>
<dbReference type="GO" id="GO:0032259">
    <property type="term" value="P:methylation"/>
    <property type="evidence" value="ECO:0007669"/>
    <property type="project" value="UniProtKB-KW"/>
</dbReference>
<keyword evidence="8" id="KW-1185">Reference proteome</keyword>
<proteinExistence type="predicted"/>
<sequence length="342" mass="38462">MLKNYWYVACTSRELGSEPLGRIICGEPVVIFRQDDGSVAMLRNVCPHRQAPLSMGSVDGKVLRCRYHGMEFNAQGRCTHIPSQDVIPPRAHIKSYPCTERYGLVWIWPGEHALADAASLPSLPWREDEGWNGDIAQYFHVKSAHVLMNDNLLDLSHVAFLHADSIGFDSRRLEGDPLQVTVEDAYVSTRRVFKNTMQAPAHKAWRELKEPIDRTQLAEWRPPCFVNVLARNENDEAQVDLRADHFITPETEASHHYFIAMARNFRIDDEALTQKLDEGARQVHSEDVEIAEAQQTMKALTGGAPDMALKADKAVTAAHKILARLEAAELRGHEPVQAESVS</sequence>
<dbReference type="InterPro" id="IPR036922">
    <property type="entry name" value="Rieske_2Fe-2S_sf"/>
</dbReference>
<dbReference type="GO" id="GO:0008168">
    <property type="term" value="F:methyltransferase activity"/>
    <property type="evidence" value="ECO:0007669"/>
    <property type="project" value="UniProtKB-KW"/>
</dbReference>
<dbReference type="PANTHER" id="PTHR21266">
    <property type="entry name" value="IRON-SULFUR DOMAIN CONTAINING PROTEIN"/>
    <property type="match status" value="1"/>
</dbReference>
<keyword evidence="7" id="KW-0503">Monooxygenase</keyword>
<comment type="caution">
    <text evidence="7">The sequence shown here is derived from an EMBL/GenBank/DDBJ whole genome shotgun (WGS) entry which is preliminary data.</text>
</comment>
<organism evidence="7 8">
    <name type="scientific">Pusillimonas noertemannii</name>
    <dbReference type="NCBI Taxonomy" id="305977"/>
    <lineage>
        <taxon>Bacteria</taxon>
        <taxon>Pseudomonadati</taxon>
        <taxon>Pseudomonadota</taxon>
        <taxon>Betaproteobacteria</taxon>
        <taxon>Burkholderiales</taxon>
        <taxon>Alcaligenaceae</taxon>
        <taxon>Pusillimonas</taxon>
    </lineage>
</organism>
<keyword evidence="7" id="KW-0489">Methyltransferase</keyword>
<dbReference type="SUPFAM" id="SSF50022">
    <property type="entry name" value="ISP domain"/>
    <property type="match status" value="1"/>
</dbReference>
<protein>
    <submittedName>
        <fullName evidence="7">Vanillate O-demethylase monooxygenase subunit</fullName>
    </submittedName>
</protein>
<dbReference type="InterPro" id="IPR050584">
    <property type="entry name" value="Cholesterol_7-desaturase"/>
</dbReference>
<dbReference type="PROSITE" id="PS51296">
    <property type="entry name" value="RIESKE"/>
    <property type="match status" value="1"/>
</dbReference>
<evidence type="ECO:0000256" key="2">
    <source>
        <dbReference type="ARBA" id="ARBA00022723"/>
    </source>
</evidence>
<evidence type="ECO:0000313" key="7">
    <source>
        <dbReference type="EMBL" id="PVY67711.1"/>
    </source>
</evidence>
<dbReference type="RefSeq" id="WP_116517035.1">
    <property type="nucleotide sequence ID" value="NZ_JACCEX010000001.1"/>
</dbReference>
<gene>
    <name evidence="7" type="ORF">C7440_0094</name>
</gene>
<dbReference type="EMBL" id="QEKO01000001">
    <property type="protein sequence ID" value="PVY67711.1"/>
    <property type="molecule type" value="Genomic_DNA"/>
</dbReference>
<dbReference type="Pfam" id="PF00355">
    <property type="entry name" value="Rieske"/>
    <property type="match status" value="1"/>
</dbReference>
<evidence type="ECO:0000259" key="6">
    <source>
        <dbReference type="PROSITE" id="PS51296"/>
    </source>
</evidence>
<accession>A0A2U1CPH2</accession>
<keyword evidence="4" id="KW-0408">Iron</keyword>
<evidence type="ECO:0000313" key="8">
    <source>
        <dbReference type="Proteomes" id="UP000246145"/>
    </source>
</evidence>
<evidence type="ECO:0000256" key="5">
    <source>
        <dbReference type="ARBA" id="ARBA00023014"/>
    </source>
</evidence>
<dbReference type="Gene3D" id="3.90.380.10">
    <property type="entry name" value="Naphthalene 1,2-dioxygenase Alpha Subunit, Chain A, domain 1"/>
    <property type="match status" value="1"/>
</dbReference>
<dbReference type="InterPro" id="IPR044043">
    <property type="entry name" value="VanA_C_cat"/>
</dbReference>
<dbReference type="AlphaFoldDB" id="A0A2U1CPH2"/>
<name>A0A2U1CPH2_9BURK</name>
<dbReference type="PANTHER" id="PTHR21266:SF60">
    <property type="entry name" value="3-KETOSTEROID-9-ALPHA-MONOOXYGENASE, OXYGENASE COMPONENT"/>
    <property type="match status" value="1"/>
</dbReference>
<dbReference type="InterPro" id="IPR017941">
    <property type="entry name" value="Rieske_2Fe-2S"/>
</dbReference>
<feature type="domain" description="Rieske" evidence="6">
    <location>
        <begin position="6"/>
        <end position="107"/>
    </location>
</feature>
<evidence type="ECO:0000256" key="4">
    <source>
        <dbReference type="ARBA" id="ARBA00023004"/>
    </source>
</evidence>
<reference evidence="7 8" key="1">
    <citation type="submission" date="2018-04" db="EMBL/GenBank/DDBJ databases">
        <title>Genomic Encyclopedia of Type Strains, Phase IV (KMG-IV): sequencing the most valuable type-strain genomes for metagenomic binning, comparative biology and taxonomic classification.</title>
        <authorList>
            <person name="Goeker M."/>
        </authorList>
    </citation>
    <scope>NUCLEOTIDE SEQUENCE [LARGE SCALE GENOMIC DNA]</scope>
    <source>
        <strain evidence="7 8">DSM 10065</strain>
    </source>
</reference>
<evidence type="ECO:0000256" key="1">
    <source>
        <dbReference type="ARBA" id="ARBA00022714"/>
    </source>
</evidence>